<evidence type="ECO:0000256" key="9">
    <source>
        <dbReference type="ARBA" id="ARBA00023136"/>
    </source>
</evidence>
<keyword evidence="6" id="KW-0997">Cell inner membrane</keyword>
<dbReference type="EMBL" id="QPJK01000002">
    <property type="protein sequence ID" value="RCW74204.1"/>
    <property type="molecule type" value="Genomic_DNA"/>
</dbReference>
<keyword evidence="7" id="KW-0812">Transmembrane</keyword>
<evidence type="ECO:0000256" key="4">
    <source>
        <dbReference type="ARBA" id="ARBA00022448"/>
    </source>
</evidence>
<dbReference type="Pfam" id="PF01203">
    <property type="entry name" value="T2SSN"/>
    <property type="match status" value="1"/>
</dbReference>
<evidence type="ECO:0000313" key="12">
    <source>
        <dbReference type="Proteomes" id="UP000252884"/>
    </source>
</evidence>
<sequence>MARAPRTTATARAPWGWAWLGGAVGLLAGVLVFAPASWLAWAVEQGSDQHVLLRAPRGSLWNGSAQLVLAGGADSRDAIALPGRFEWQLRPALSGLKLAMRASCCMQQPWQVRAQPRWTGARVLVGDGQSHWPATVLAGLGTPWNTVQPEGTLALSAQDLSLEWISGRVLVNGRLQLEASELSSRLSTLKPMGSYRLTLAGGGDDAPPSLRLETISGSLSLNGSGQWVGSRLRFSGEAIADPERVDALSNLLNIIGRRNGLRSIIQVG</sequence>
<keyword evidence="12" id="KW-1185">Reference proteome</keyword>
<evidence type="ECO:0000313" key="11">
    <source>
        <dbReference type="EMBL" id="RCW74204.1"/>
    </source>
</evidence>
<evidence type="ECO:0000256" key="6">
    <source>
        <dbReference type="ARBA" id="ARBA00022519"/>
    </source>
</evidence>
<evidence type="ECO:0000256" key="2">
    <source>
        <dbReference type="ARBA" id="ARBA00007208"/>
    </source>
</evidence>
<evidence type="ECO:0000256" key="3">
    <source>
        <dbReference type="ARBA" id="ARBA00021563"/>
    </source>
</evidence>
<comment type="caution">
    <text evidence="11">The sequence shown here is derived from an EMBL/GenBank/DDBJ whole genome shotgun (WGS) entry which is preliminary data.</text>
</comment>
<comment type="subcellular location">
    <subcellularLocation>
        <location evidence="1">Cell inner membrane</location>
    </subcellularLocation>
</comment>
<dbReference type="InterPro" id="IPR022792">
    <property type="entry name" value="T2SS_protein-GspN"/>
</dbReference>
<dbReference type="Proteomes" id="UP000252884">
    <property type="component" value="Unassembled WGS sequence"/>
</dbReference>
<reference evidence="11 12" key="1">
    <citation type="submission" date="2018-07" db="EMBL/GenBank/DDBJ databases">
        <title>Genomic Encyclopedia of Type Strains, Phase IV (KMG-IV): sequencing the most valuable type-strain genomes for metagenomic binning, comparative biology and taxonomic classification.</title>
        <authorList>
            <person name="Goeker M."/>
        </authorList>
    </citation>
    <scope>NUCLEOTIDE SEQUENCE [LARGE SCALE GENOMIC DNA]</scope>
    <source>
        <strain evidence="11 12">DSM 21634</strain>
    </source>
</reference>
<dbReference type="GO" id="GO:0015627">
    <property type="term" value="C:type II protein secretion system complex"/>
    <property type="evidence" value="ECO:0007669"/>
    <property type="project" value="InterPro"/>
</dbReference>
<comment type="similarity">
    <text evidence="2">Belongs to the GSP N family.</text>
</comment>
<proteinExistence type="inferred from homology"/>
<evidence type="ECO:0000256" key="1">
    <source>
        <dbReference type="ARBA" id="ARBA00004533"/>
    </source>
</evidence>
<evidence type="ECO:0000256" key="7">
    <source>
        <dbReference type="ARBA" id="ARBA00022692"/>
    </source>
</evidence>
<name>A0A368Y7M1_9BURK</name>
<evidence type="ECO:0000256" key="8">
    <source>
        <dbReference type="ARBA" id="ARBA00022927"/>
    </source>
</evidence>
<keyword evidence="8" id="KW-0653">Protein transport</keyword>
<evidence type="ECO:0000256" key="5">
    <source>
        <dbReference type="ARBA" id="ARBA00022475"/>
    </source>
</evidence>
<dbReference type="RefSeq" id="WP_114467332.1">
    <property type="nucleotide sequence ID" value="NZ_QPJK01000002.1"/>
</dbReference>
<organism evidence="11 12">
    <name type="scientific">Pseudorhodoferax soli</name>
    <dbReference type="NCBI Taxonomy" id="545864"/>
    <lineage>
        <taxon>Bacteria</taxon>
        <taxon>Pseudomonadati</taxon>
        <taxon>Pseudomonadota</taxon>
        <taxon>Betaproteobacteria</taxon>
        <taxon>Burkholderiales</taxon>
        <taxon>Comamonadaceae</taxon>
    </lineage>
</organism>
<evidence type="ECO:0000256" key="10">
    <source>
        <dbReference type="ARBA" id="ARBA00030772"/>
    </source>
</evidence>
<protein>
    <recommendedName>
        <fullName evidence="3">Type II secretion system protein N</fullName>
    </recommendedName>
    <alternativeName>
        <fullName evidence="10">General secretion pathway protein N</fullName>
    </alternativeName>
</protein>
<accession>A0A368Y7M1</accession>
<dbReference type="GO" id="GO:0005886">
    <property type="term" value="C:plasma membrane"/>
    <property type="evidence" value="ECO:0007669"/>
    <property type="project" value="UniProtKB-SubCell"/>
</dbReference>
<dbReference type="OrthoDB" id="8558191at2"/>
<keyword evidence="9" id="KW-0472">Membrane</keyword>
<keyword evidence="4" id="KW-0813">Transport</keyword>
<keyword evidence="5" id="KW-1003">Cell membrane</keyword>
<gene>
    <name evidence="11" type="ORF">DES41_102525</name>
</gene>
<dbReference type="GO" id="GO:0015628">
    <property type="term" value="P:protein secretion by the type II secretion system"/>
    <property type="evidence" value="ECO:0007669"/>
    <property type="project" value="InterPro"/>
</dbReference>
<dbReference type="AlphaFoldDB" id="A0A368Y7M1"/>